<sequence length="199" mass="21283">MSVYGTPTQFDLDLLREAERTLSGRRSLDSNRVRNAYSPLQPVGVGSSGSNRSESRNVSPAHTLSAANTSGGVSVPAGMGTVSPGSIQEILNTDDPNFTQGAFDANSLMSLPTPSNTPAGVGTANRVSPQQPERPSRPQPIPSLPWTRPHRLNQEELQRQLEMLLNDQCQSSVGRRIAGITTTNTITTTYKDGGPPRTT</sequence>
<feature type="compositionally biased region" description="Polar residues" evidence="1">
    <location>
        <begin position="107"/>
        <end position="118"/>
    </location>
</feature>
<feature type="compositionally biased region" description="Low complexity" evidence="1">
    <location>
        <begin position="43"/>
        <end position="59"/>
    </location>
</feature>
<feature type="compositionally biased region" description="Basic and acidic residues" evidence="1">
    <location>
        <begin position="23"/>
        <end position="32"/>
    </location>
</feature>
<feature type="region of interest" description="Disordered" evidence="1">
    <location>
        <begin position="104"/>
        <end position="149"/>
    </location>
</feature>
<organism evidence="2 3">
    <name type="scientific">Desmophyllum pertusum</name>
    <dbReference type="NCBI Taxonomy" id="174260"/>
    <lineage>
        <taxon>Eukaryota</taxon>
        <taxon>Metazoa</taxon>
        <taxon>Cnidaria</taxon>
        <taxon>Anthozoa</taxon>
        <taxon>Hexacorallia</taxon>
        <taxon>Scleractinia</taxon>
        <taxon>Caryophylliina</taxon>
        <taxon>Caryophylliidae</taxon>
        <taxon>Desmophyllum</taxon>
    </lineage>
</organism>
<proteinExistence type="predicted"/>
<comment type="caution">
    <text evidence="2">The sequence shown here is derived from an EMBL/GenBank/DDBJ whole genome shotgun (WGS) entry which is preliminary data.</text>
</comment>
<feature type="compositionally biased region" description="Polar residues" evidence="1">
    <location>
        <begin position="60"/>
        <end position="72"/>
    </location>
</feature>
<evidence type="ECO:0000313" key="2">
    <source>
        <dbReference type="EMBL" id="KAJ7375313.1"/>
    </source>
</evidence>
<feature type="compositionally biased region" description="Polar residues" evidence="1">
    <location>
        <begin position="83"/>
        <end position="92"/>
    </location>
</feature>
<reference evidence="2" key="1">
    <citation type="submission" date="2023-01" db="EMBL/GenBank/DDBJ databases">
        <title>Genome assembly of the deep-sea coral Lophelia pertusa.</title>
        <authorList>
            <person name="Herrera S."/>
            <person name="Cordes E."/>
        </authorList>
    </citation>
    <scope>NUCLEOTIDE SEQUENCE</scope>
    <source>
        <strain evidence="2">USNM1676648</strain>
        <tissue evidence="2">Polyp</tissue>
    </source>
</reference>
<feature type="region of interest" description="Disordered" evidence="1">
    <location>
        <begin position="23"/>
        <end position="92"/>
    </location>
</feature>
<keyword evidence="3" id="KW-1185">Reference proteome</keyword>
<name>A0A9X0CV18_9CNID</name>
<dbReference type="Proteomes" id="UP001163046">
    <property type="component" value="Unassembled WGS sequence"/>
</dbReference>
<gene>
    <name evidence="2" type="ORF">OS493_002061</name>
</gene>
<evidence type="ECO:0000313" key="3">
    <source>
        <dbReference type="Proteomes" id="UP001163046"/>
    </source>
</evidence>
<evidence type="ECO:0000256" key="1">
    <source>
        <dbReference type="SAM" id="MobiDB-lite"/>
    </source>
</evidence>
<dbReference type="EMBL" id="MU826826">
    <property type="protein sequence ID" value="KAJ7375313.1"/>
    <property type="molecule type" value="Genomic_DNA"/>
</dbReference>
<dbReference type="AlphaFoldDB" id="A0A9X0CV18"/>
<accession>A0A9X0CV18</accession>
<protein>
    <submittedName>
        <fullName evidence="2">Uncharacterized protein</fullName>
    </submittedName>
</protein>